<dbReference type="EMBL" id="SNVV01000029">
    <property type="protein sequence ID" value="TDN45562.1"/>
    <property type="molecule type" value="Genomic_DNA"/>
</dbReference>
<dbReference type="Pfam" id="PF01926">
    <property type="entry name" value="MMR_HSR1"/>
    <property type="match status" value="1"/>
</dbReference>
<name>A0A4V6PQG8_9RHOO</name>
<reference evidence="2 3" key="1">
    <citation type="submission" date="2019-03" db="EMBL/GenBank/DDBJ databases">
        <title>Genomic Encyclopedia of Type Strains, Phase IV (KMG-IV): sequencing the most valuable type-strain genomes for metagenomic binning, comparative biology and taxonomic classification.</title>
        <authorList>
            <person name="Goeker M."/>
        </authorList>
    </citation>
    <scope>NUCLEOTIDE SEQUENCE [LARGE SCALE GENOMIC DNA]</scope>
    <source>
        <strain evidence="2 3">DSM 12121</strain>
    </source>
</reference>
<protein>
    <submittedName>
        <fullName evidence="2">Small GTP-binding protein</fullName>
    </submittedName>
</protein>
<accession>A0A4V6PQG8</accession>
<dbReference type="GO" id="GO:0005525">
    <property type="term" value="F:GTP binding"/>
    <property type="evidence" value="ECO:0007669"/>
    <property type="project" value="InterPro"/>
</dbReference>
<dbReference type="GO" id="GO:0005829">
    <property type="term" value="C:cytosol"/>
    <property type="evidence" value="ECO:0007669"/>
    <property type="project" value="TreeGrafter"/>
</dbReference>
<dbReference type="OrthoDB" id="5406017at2"/>
<gene>
    <name evidence="2" type="ORF">C7389_12915</name>
</gene>
<dbReference type="GO" id="GO:0002098">
    <property type="term" value="P:tRNA wobble uridine modification"/>
    <property type="evidence" value="ECO:0007669"/>
    <property type="project" value="TreeGrafter"/>
</dbReference>
<dbReference type="RefSeq" id="WP_133594838.1">
    <property type="nucleotide sequence ID" value="NZ_SNVV01000029.1"/>
</dbReference>
<dbReference type="InterPro" id="IPR006073">
    <property type="entry name" value="GTP-bd"/>
</dbReference>
<dbReference type="Proteomes" id="UP000295129">
    <property type="component" value="Unassembled WGS sequence"/>
</dbReference>
<evidence type="ECO:0000313" key="3">
    <source>
        <dbReference type="Proteomes" id="UP000295129"/>
    </source>
</evidence>
<dbReference type="InterPro" id="IPR027417">
    <property type="entry name" value="P-loop_NTPase"/>
</dbReference>
<proteinExistence type="predicted"/>
<keyword evidence="3" id="KW-1185">Reference proteome</keyword>
<organism evidence="2 3">
    <name type="scientific">Azoarcus indigens</name>
    <dbReference type="NCBI Taxonomy" id="29545"/>
    <lineage>
        <taxon>Bacteria</taxon>
        <taxon>Pseudomonadati</taxon>
        <taxon>Pseudomonadota</taxon>
        <taxon>Betaproteobacteria</taxon>
        <taxon>Rhodocyclales</taxon>
        <taxon>Zoogloeaceae</taxon>
        <taxon>Azoarcus</taxon>
    </lineage>
</organism>
<evidence type="ECO:0000313" key="2">
    <source>
        <dbReference type="EMBL" id="TDN45562.1"/>
    </source>
</evidence>
<dbReference type="Gene3D" id="3.40.50.300">
    <property type="entry name" value="P-loop containing nucleotide triphosphate hydrolases"/>
    <property type="match status" value="1"/>
</dbReference>
<dbReference type="Pfam" id="PF11981">
    <property type="entry name" value="DUF3482"/>
    <property type="match status" value="1"/>
</dbReference>
<dbReference type="AlphaFoldDB" id="A0A4V6PQG8"/>
<dbReference type="PANTHER" id="PTHR42714:SF7">
    <property type="entry name" value="G DOMAIN-CONTAINING PROTEIN"/>
    <property type="match status" value="1"/>
</dbReference>
<dbReference type="SUPFAM" id="SSF52540">
    <property type="entry name" value="P-loop containing nucleoside triphosphate hydrolases"/>
    <property type="match status" value="1"/>
</dbReference>
<dbReference type="CDD" id="cd00882">
    <property type="entry name" value="Ras_like_GTPase"/>
    <property type="match status" value="1"/>
</dbReference>
<comment type="caution">
    <text evidence="2">The sequence shown here is derived from an EMBL/GenBank/DDBJ whole genome shotgun (WGS) entry which is preliminary data.</text>
</comment>
<dbReference type="InterPro" id="IPR021871">
    <property type="entry name" value="DUF3482"/>
</dbReference>
<feature type="domain" description="G" evidence="1">
    <location>
        <begin position="8"/>
        <end position="152"/>
    </location>
</feature>
<sequence>MPAPMILAVVGHTNTGKTSLLRTLARDAGFGEVADRPGTTRHVEGVRLLADGEAVVELFDTPGMEDAIALLEFLDGLAGAGERLDGPARLGRFLATAEAGGRFEQEAKVLRQLLASDAGLYVIDARDPVLAKHRDELEILAACGRPLLPVLNFVAAPGARQDEWRAALARIGLHATVDFDTVAPELDGERHLFDALATLVHAHKAGLSTLIAARAREAGARAQAAPRLVAELLLRLAARRYRVADTSDAALVAAVEALRDSVRAAEQGCVDALLALYRFRPGDARAAGLPLAAGRWRDDLFHPETLRRMGLRMGGGAAAGAAAGAGIDLLAGGTTLGLAAGLGALAGGMWQAVGHYGDRLAARLRGHRELTVDDAILRLVALRQLSLLTALAGRGHAAVAPIRVDAPQAGAARWREGRLPAPLRRARAHPEWDGADGGDERAAAAAELAGLLQEEAESGGGNGASV</sequence>
<dbReference type="GO" id="GO:0030488">
    <property type="term" value="P:tRNA methylation"/>
    <property type="evidence" value="ECO:0007669"/>
    <property type="project" value="TreeGrafter"/>
</dbReference>
<dbReference type="PANTHER" id="PTHR42714">
    <property type="entry name" value="TRNA MODIFICATION GTPASE GTPBP3"/>
    <property type="match status" value="1"/>
</dbReference>
<evidence type="ECO:0000259" key="1">
    <source>
        <dbReference type="Pfam" id="PF01926"/>
    </source>
</evidence>